<comment type="caution">
    <text evidence="1">The sequence shown here is derived from an EMBL/GenBank/DDBJ whole genome shotgun (WGS) entry which is preliminary data.</text>
</comment>
<name>A0A9P3PEM6_LYOSH</name>
<accession>A0A9P3PEM6</accession>
<dbReference type="EMBL" id="BRPK01000001">
    <property type="protein sequence ID" value="GLB34174.1"/>
    <property type="molecule type" value="Genomic_DNA"/>
</dbReference>
<gene>
    <name evidence="1" type="ORF">LshimejAT787_0110580</name>
</gene>
<evidence type="ECO:0000313" key="1">
    <source>
        <dbReference type="EMBL" id="GLB34174.1"/>
    </source>
</evidence>
<evidence type="ECO:0000313" key="2">
    <source>
        <dbReference type="Proteomes" id="UP001063166"/>
    </source>
</evidence>
<dbReference type="Proteomes" id="UP001063166">
    <property type="component" value="Unassembled WGS sequence"/>
</dbReference>
<reference evidence="1" key="1">
    <citation type="submission" date="2022-07" db="EMBL/GenBank/DDBJ databases">
        <title>The genome of Lyophyllum shimeji provides insight into the initial evolution of ectomycorrhizal fungal genome.</title>
        <authorList>
            <person name="Kobayashi Y."/>
            <person name="Shibata T."/>
            <person name="Hirakawa H."/>
            <person name="Shigenobu S."/>
            <person name="Nishiyama T."/>
            <person name="Yamada A."/>
            <person name="Hasebe M."/>
            <person name="Kawaguchi M."/>
        </authorList>
    </citation>
    <scope>NUCLEOTIDE SEQUENCE</scope>
    <source>
        <strain evidence="1">AT787</strain>
    </source>
</reference>
<dbReference type="AlphaFoldDB" id="A0A9P3PEM6"/>
<organism evidence="1 2">
    <name type="scientific">Lyophyllum shimeji</name>
    <name type="common">Hon-shimeji</name>
    <name type="synonym">Tricholoma shimeji</name>
    <dbReference type="NCBI Taxonomy" id="47721"/>
    <lineage>
        <taxon>Eukaryota</taxon>
        <taxon>Fungi</taxon>
        <taxon>Dikarya</taxon>
        <taxon>Basidiomycota</taxon>
        <taxon>Agaricomycotina</taxon>
        <taxon>Agaricomycetes</taxon>
        <taxon>Agaricomycetidae</taxon>
        <taxon>Agaricales</taxon>
        <taxon>Tricholomatineae</taxon>
        <taxon>Lyophyllaceae</taxon>
        <taxon>Lyophyllum</taxon>
    </lineage>
</organism>
<proteinExistence type="predicted"/>
<sequence length="80" mass="9084">MATQEGQVGGQAGPRLLVAQPRDVRAARKRIRKLHMNNRPCMLPEPDTSFAKEPDEEQLHDENWHFDRDVVLAAEYGTST</sequence>
<keyword evidence="2" id="KW-1185">Reference proteome</keyword>
<protein>
    <submittedName>
        <fullName evidence="1">Uncharacterized protein</fullName>
    </submittedName>
</protein>